<keyword evidence="4" id="KW-1185">Reference proteome</keyword>
<dbReference type="AlphaFoldDB" id="A0A2D0N1Y9"/>
<dbReference type="Pfam" id="PF00582">
    <property type="entry name" value="Usp"/>
    <property type="match status" value="1"/>
</dbReference>
<proteinExistence type="inferred from homology"/>
<organism evidence="3 4">
    <name type="scientific">Flavilitoribacter nigricans (strain ATCC 23147 / DSM 23189 / NBRC 102662 / NCIMB 1420 / SS-2)</name>
    <name type="common">Lewinella nigricans</name>
    <dbReference type="NCBI Taxonomy" id="1122177"/>
    <lineage>
        <taxon>Bacteria</taxon>
        <taxon>Pseudomonadati</taxon>
        <taxon>Bacteroidota</taxon>
        <taxon>Saprospiria</taxon>
        <taxon>Saprospirales</taxon>
        <taxon>Lewinellaceae</taxon>
        <taxon>Flavilitoribacter</taxon>
    </lineage>
</organism>
<dbReference type="SUPFAM" id="SSF52402">
    <property type="entry name" value="Adenine nucleotide alpha hydrolases-like"/>
    <property type="match status" value="1"/>
</dbReference>
<name>A0A2D0N1Y9_FLAN2</name>
<dbReference type="Proteomes" id="UP000223913">
    <property type="component" value="Unassembled WGS sequence"/>
</dbReference>
<accession>A0A2D0N1Y9</accession>
<dbReference type="InterPro" id="IPR006016">
    <property type="entry name" value="UspA"/>
</dbReference>
<dbReference type="CDD" id="cd00293">
    <property type="entry name" value="USP-like"/>
    <property type="match status" value="1"/>
</dbReference>
<dbReference type="Gene3D" id="3.40.50.12370">
    <property type="match status" value="1"/>
</dbReference>
<evidence type="ECO:0000313" key="3">
    <source>
        <dbReference type="EMBL" id="PHN02467.1"/>
    </source>
</evidence>
<dbReference type="RefSeq" id="WP_099154213.1">
    <property type="nucleotide sequence ID" value="NZ_PDUD01000040.1"/>
</dbReference>
<dbReference type="OrthoDB" id="9788959at2"/>
<protein>
    <recommendedName>
        <fullName evidence="2">UspA domain-containing protein</fullName>
    </recommendedName>
</protein>
<evidence type="ECO:0000259" key="2">
    <source>
        <dbReference type="Pfam" id="PF00582"/>
    </source>
</evidence>
<dbReference type="PANTHER" id="PTHR46268">
    <property type="entry name" value="STRESS RESPONSE PROTEIN NHAX"/>
    <property type="match status" value="1"/>
</dbReference>
<dbReference type="PRINTS" id="PR01438">
    <property type="entry name" value="UNVRSLSTRESS"/>
</dbReference>
<gene>
    <name evidence="3" type="ORF">CRP01_32310</name>
</gene>
<dbReference type="InterPro" id="IPR006015">
    <property type="entry name" value="Universal_stress_UspA"/>
</dbReference>
<feature type="domain" description="UspA" evidence="2">
    <location>
        <begin position="1"/>
        <end position="140"/>
    </location>
</feature>
<comment type="caution">
    <text evidence="3">The sequence shown here is derived from an EMBL/GenBank/DDBJ whole genome shotgun (WGS) entry which is preliminary data.</text>
</comment>
<evidence type="ECO:0000313" key="4">
    <source>
        <dbReference type="Proteomes" id="UP000223913"/>
    </source>
</evidence>
<dbReference type="PANTHER" id="PTHR46268:SF6">
    <property type="entry name" value="UNIVERSAL STRESS PROTEIN UP12"/>
    <property type="match status" value="1"/>
</dbReference>
<reference evidence="3 4" key="1">
    <citation type="submission" date="2017-10" db="EMBL/GenBank/DDBJ databases">
        <title>The draft genome sequence of Lewinella nigricans NBRC 102662.</title>
        <authorList>
            <person name="Wang K."/>
        </authorList>
    </citation>
    <scope>NUCLEOTIDE SEQUENCE [LARGE SCALE GENOMIC DNA]</scope>
    <source>
        <strain evidence="3 4">NBRC 102662</strain>
    </source>
</reference>
<sequence>MKKVLLPTNFSKKARNAARYAMQLFREDQPKFHLLNAYDLPAWSTVVQISALQGGIGVKAKKSLIEDQHRFTKEVSIYGASFTTATEFGKASRVILGYANRHQVDYVVMGTQGGNNYRKFFSGSNTQEVLRKAQCPIIAIPERARYQTPKNILFIPDPNATINTERLGPLVEITEKFDSQIIVLNLINRFSVGKTEQHLKDLKKQLGDSFHSFHLLSEHNIEEGLDKFLDNNDVDLLVLQGKNNFLNNMFRSWNSRKSPSFSKRPLLAIRN</sequence>
<dbReference type="EMBL" id="PDUD01000040">
    <property type="protein sequence ID" value="PHN02467.1"/>
    <property type="molecule type" value="Genomic_DNA"/>
</dbReference>
<comment type="similarity">
    <text evidence="1">Belongs to the universal stress protein A family.</text>
</comment>
<evidence type="ECO:0000256" key="1">
    <source>
        <dbReference type="ARBA" id="ARBA00008791"/>
    </source>
</evidence>